<dbReference type="Gene3D" id="3.40.50.2300">
    <property type="match status" value="1"/>
</dbReference>
<dbReference type="PROSITE" id="PS51755">
    <property type="entry name" value="OMPR_PHOB"/>
    <property type="match status" value="1"/>
</dbReference>
<sequence>MKETIALIDDDRNILTSISIALEKEGFKVQTYLDGESALIGLSRTPPDLAVIDIKMPKMDGEELLKKLRKKTSLPVIFLTSKDDEIDELLGLKLGADDFVKKSGGFSIKVLIERIRVQLRKKYINNIEDAKNIITHGKLKLDPSQLECEWDGKQLPDKLTTTEFLIVKELAKRPGIIKERSQLMDIAYREDTDIEDRTIDSHVKRIRKKFKKIDINFSAIETRYGSGYRWNVS</sequence>
<gene>
    <name evidence="8" type="ORF">METZ01_LOCUS154651</name>
</gene>
<dbReference type="SMART" id="SM00862">
    <property type="entry name" value="Trans_reg_C"/>
    <property type="match status" value="1"/>
</dbReference>
<proteinExistence type="predicted"/>
<dbReference type="CDD" id="cd19936">
    <property type="entry name" value="REC_OmpR_ChvI-like"/>
    <property type="match status" value="1"/>
</dbReference>
<keyword evidence="1" id="KW-0597">Phosphoprotein</keyword>
<dbReference type="GO" id="GO:0005829">
    <property type="term" value="C:cytosol"/>
    <property type="evidence" value="ECO:0007669"/>
    <property type="project" value="TreeGrafter"/>
</dbReference>
<reference evidence="8" key="1">
    <citation type="submission" date="2018-05" db="EMBL/GenBank/DDBJ databases">
        <authorList>
            <person name="Lanie J.A."/>
            <person name="Ng W.-L."/>
            <person name="Kazmierczak K.M."/>
            <person name="Andrzejewski T.M."/>
            <person name="Davidsen T.M."/>
            <person name="Wayne K.J."/>
            <person name="Tettelin H."/>
            <person name="Glass J.I."/>
            <person name="Rusch D."/>
            <person name="Podicherti R."/>
            <person name="Tsui H.-C.T."/>
            <person name="Winkler M.E."/>
        </authorList>
    </citation>
    <scope>NUCLEOTIDE SEQUENCE</scope>
</reference>
<dbReference type="SUPFAM" id="SSF46894">
    <property type="entry name" value="C-terminal effector domain of the bipartite response regulators"/>
    <property type="match status" value="1"/>
</dbReference>
<evidence type="ECO:0000256" key="4">
    <source>
        <dbReference type="ARBA" id="ARBA00023125"/>
    </source>
</evidence>
<evidence type="ECO:0000259" key="6">
    <source>
        <dbReference type="PROSITE" id="PS50110"/>
    </source>
</evidence>
<keyword evidence="2" id="KW-0902">Two-component regulatory system</keyword>
<evidence type="ECO:0000259" key="7">
    <source>
        <dbReference type="PROSITE" id="PS51755"/>
    </source>
</evidence>
<dbReference type="InterPro" id="IPR039420">
    <property type="entry name" value="WalR-like"/>
</dbReference>
<accession>A0A382ALE2</accession>
<dbReference type="Pfam" id="PF00072">
    <property type="entry name" value="Response_reg"/>
    <property type="match status" value="1"/>
</dbReference>
<name>A0A382ALE2_9ZZZZ</name>
<dbReference type="PROSITE" id="PS50110">
    <property type="entry name" value="RESPONSE_REGULATORY"/>
    <property type="match status" value="1"/>
</dbReference>
<dbReference type="CDD" id="cd00383">
    <property type="entry name" value="trans_reg_C"/>
    <property type="match status" value="1"/>
</dbReference>
<evidence type="ECO:0000313" key="8">
    <source>
        <dbReference type="EMBL" id="SVB01797.1"/>
    </source>
</evidence>
<dbReference type="Gene3D" id="1.10.10.10">
    <property type="entry name" value="Winged helix-like DNA-binding domain superfamily/Winged helix DNA-binding domain"/>
    <property type="match status" value="1"/>
</dbReference>
<dbReference type="EMBL" id="UINC01025709">
    <property type="protein sequence ID" value="SVB01797.1"/>
    <property type="molecule type" value="Genomic_DNA"/>
</dbReference>
<evidence type="ECO:0000256" key="3">
    <source>
        <dbReference type="ARBA" id="ARBA00023015"/>
    </source>
</evidence>
<dbReference type="PANTHER" id="PTHR48111">
    <property type="entry name" value="REGULATOR OF RPOS"/>
    <property type="match status" value="1"/>
</dbReference>
<dbReference type="InterPro" id="IPR011006">
    <property type="entry name" value="CheY-like_superfamily"/>
</dbReference>
<dbReference type="Gene3D" id="6.10.250.690">
    <property type="match status" value="1"/>
</dbReference>
<evidence type="ECO:0000256" key="1">
    <source>
        <dbReference type="ARBA" id="ARBA00022553"/>
    </source>
</evidence>
<dbReference type="InterPro" id="IPR001867">
    <property type="entry name" value="OmpR/PhoB-type_DNA-bd"/>
</dbReference>
<dbReference type="GO" id="GO:0032993">
    <property type="term" value="C:protein-DNA complex"/>
    <property type="evidence" value="ECO:0007669"/>
    <property type="project" value="TreeGrafter"/>
</dbReference>
<dbReference type="GO" id="GO:0000156">
    <property type="term" value="F:phosphorelay response regulator activity"/>
    <property type="evidence" value="ECO:0007669"/>
    <property type="project" value="TreeGrafter"/>
</dbReference>
<dbReference type="InterPro" id="IPR001789">
    <property type="entry name" value="Sig_transdc_resp-reg_receiver"/>
</dbReference>
<evidence type="ECO:0000256" key="5">
    <source>
        <dbReference type="ARBA" id="ARBA00023163"/>
    </source>
</evidence>
<dbReference type="PANTHER" id="PTHR48111:SF21">
    <property type="entry name" value="DNA-BINDING DUAL MASTER TRANSCRIPTIONAL REGULATOR RPAA"/>
    <property type="match status" value="1"/>
</dbReference>
<feature type="domain" description="Response regulatory" evidence="6">
    <location>
        <begin position="4"/>
        <end position="117"/>
    </location>
</feature>
<keyword evidence="4" id="KW-0238">DNA-binding</keyword>
<dbReference type="SMART" id="SM00448">
    <property type="entry name" value="REC"/>
    <property type="match status" value="1"/>
</dbReference>
<dbReference type="AlphaFoldDB" id="A0A382ALE2"/>
<dbReference type="GO" id="GO:0006355">
    <property type="term" value="P:regulation of DNA-templated transcription"/>
    <property type="evidence" value="ECO:0007669"/>
    <property type="project" value="InterPro"/>
</dbReference>
<dbReference type="Pfam" id="PF00486">
    <property type="entry name" value="Trans_reg_C"/>
    <property type="match status" value="1"/>
</dbReference>
<organism evidence="8">
    <name type="scientific">marine metagenome</name>
    <dbReference type="NCBI Taxonomy" id="408172"/>
    <lineage>
        <taxon>unclassified sequences</taxon>
        <taxon>metagenomes</taxon>
        <taxon>ecological metagenomes</taxon>
    </lineage>
</organism>
<keyword evidence="5" id="KW-0804">Transcription</keyword>
<keyword evidence="3" id="KW-0805">Transcription regulation</keyword>
<dbReference type="SUPFAM" id="SSF52172">
    <property type="entry name" value="CheY-like"/>
    <property type="match status" value="1"/>
</dbReference>
<dbReference type="GO" id="GO:0000976">
    <property type="term" value="F:transcription cis-regulatory region binding"/>
    <property type="evidence" value="ECO:0007669"/>
    <property type="project" value="TreeGrafter"/>
</dbReference>
<dbReference type="InterPro" id="IPR036388">
    <property type="entry name" value="WH-like_DNA-bd_sf"/>
</dbReference>
<dbReference type="InterPro" id="IPR016032">
    <property type="entry name" value="Sig_transdc_resp-reg_C-effctor"/>
</dbReference>
<protein>
    <recommendedName>
        <fullName evidence="9">DNA-binding response regulator</fullName>
    </recommendedName>
</protein>
<feature type="domain" description="OmpR/PhoB-type" evidence="7">
    <location>
        <begin position="131"/>
        <end position="232"/>
    </location>
</feature>
<evidence type="ECO:0000256" key="2">
    <source>
        <dbReference type="ARBA" id="ARBA00023012"/>
    </source>
</evidence>
<evidence type="ECO:0008006" key="9">
    <source>
        <dbReference type="Google" id="ProtNLM"/>
    </source>
</evidence>